<name>A0ACC2PRN1_9HYME</name>
<accession>A0ACC2PRN1</accession>
<dbReference type="EMBL" id="CM056741">
    <property type="protein sequence ID" value="KAJ8685648.1"/>
    <property type="molecule type" value="Genomic_DNA"/>
</dbReference>
<protein>
    <submittedName>
        <fullName evidence="1">Uncharacterized protein</fullName>
    </submittedName>
</protein>
<gene>
    <name evidence="1" type="ORF">QAD02_021441</name>
</gene>
<organism evidence="1 2">
    <name type="scientific">Eretmocerus hayati</name>
    <dbReference type="NCBI Taxonomy" id="131215"/>
    <lineage>
        <taxon>Eukaryota</taxon>
        <taxon>Metazoa</taxon>
        <taxon>Ecdysozoa</taxon>
        <taxon>Arthropoda</taxon>
        <taxon>Hexapoda</taxon>
        <taxon>Insecta</taxon>
        <taxon>Pterygota</taxon>
        <taxon>Neoptera</taxon>
        <taxon>Endopterygota</taxon>
        <taxon>Hymenoptera</taxon>
        <taxon>Apocrita</taxon>
        <taxon>Proctotrupomorpha</taxon>
        <taxon>Chalcidoidea</taxon>
        <taxon>Aphelinidae</taxon>
        <taxon>Aphelininae</taxon>
        <taxon>Eretmocerus</taxon>
    </lineage>
</organism>
<evidence type="ECO:0000313" key="2">
    <source>
        <dbReference type="Proteomes" id="UP001239111"/>
    </source>
</evidence>
<keyword evidence="2" id="KW-1185">Reference proteome</keyword>
<comment type="caution">
    <text evidence="1">The sequence shown here is derived from an EMBL/GenBank/DDBJ whole genome shotgun (WGS) entry which is preliminary data.</text>
</comment>
<proteinExistence type="predicted"/>
<dbReference type="Proteomes" id="UP001239111">
    <property type="component" value="Chromosome 1"/>
</dbReference>
<reference evidence="1" key="1">
    <citation type="submission" date="2023-04" db="EMBL/GenBank/DDBJ databases">
        <title>A chromosome-level genome assembly of the parasitoid wasp Eretmocerus hayati.</title>
        <authorList>
            <person name="Zhong Y."/>
            <person name="Liu S."/>
            <person name="Liu Y."/>
        </authorList>
    </citation>
    <scope>NUCLEOTIDE SEQUENCE</scope>
    <source>
        <strain evidence="1">ZJU_SS_LIU_2023</strain>
    </source>
</reference>
<evidence type="ECO:0000313" key="1">
    <source>
        <dbReference type="EMBL" id="KAJ8685648.1"/>
    </source>
</evidence>
<sequence>MGKKGKRKWQWPYDIFEHRFESITELNSLMLKYVRSERREVAIYHSACVRLPKKVSENDVDGAKSAEFAEFRRKFPYSSFELQCGRYGKPQKSSAGSSENGKKEKQKENTKSVEKKDDSDSDDGTAKRRTGASKKIECTFVILVKLGRKKEPYYYLQKKGSDLQHTQQCTLKPVSDYDIEECIGRFYKKAFSYGYKLLEPIESPEQPCTDALEDVATRDGNDVSTADKQQALHTSTAYEEEFPFMMTELCAAELDNSTTSSATVEARANKCEIKTGIQNLYTQNKFHGAEGSGWDSRFGGIVNDGEIEVSQHDEEMYTKIFFKQDSPLMEQLKILKVNSEVNPLPVCCQQIYKDLRENPLQICIETRKSRKKWFEKREKVITGTKCYDLYTFLYFTNPAMEHGTKYEPQARKVFQLDNPRFEIIETGLIQYPSLEWLGVTSDGEVFMDGKPIAVLEVKCPVSGKDSSIDEVVNGKIGKYLEEFNGNIILKKNHSYYGQVQLSMAITNAELAYFVMHSPYDQKNRVIEVTKDLPFLEKMLPELKRLYFCLLLPEICCRESRFCNHKNNTHLTYERNEARSDEKCSGQDITKISLPQRGRKTGQPVVKCMDVRSLDDLDEIDFDQETTKSRGRPKEPKKTAIGLPITPNLLKFSARDKESQKSYMLQKLNVKKSKNILQGSYKLKAEDLQHSTVEEVSDFFCDRMVNINLPKPLCNDNALQHLKAVVAKKKKAKTYTCLLFTRCLGLSLIIHVSYIMLYEIGYIPEAM</sequence>